<name>A0A9W4P2R0_9EURO</name>
<feature type="compositionally biased region" description="Basic residues" evidence="1">
    <location>
        <begin position="141"/>
        <end position="151"/>
    </location>
</feature>
<evidence type="ECO:0000313" key="2">
    <source>
        <dbReference type="EMBL" id="CAG8898354.1"/>
    </source>
</evidence>
<evidence type="ECO:0000256" key="1">
    <source>
        <dbReference type="SAM" id="MobiDB-lite"/>
    </source>
</evidence>
<feature type="region of interest" description="Disordered" evidence="1">
    <location>
        <begin position="45"/>
        <end position="151"/>
    </location>
</feature>
<reference evidence="2" key="1">
    <citation type="submission" date="2021-07" db="EMBL/GenBank/DDBJ databases">
        <authorList>
            <person name="Branca A.L. A."/>
        </authorList>
    </citation>
    <scope>NUCLEOTIDE SEQUENCE</scope>
</reference>
<dbReference type="AlphaFoldDB" id="A0A9W4P2R0"/>
<sequence>MAALGDRVMPLSLTELTAPAEEDNRMKRCGAYSIRRAEKRQLEILEKEGRRSKRSDKRDKKSRWNERKVDDEIADLQRDVHDMKERMQYSDTRQPNQARTGRELQRELKGSERKLAQLEKDREYNASRTSGKEERRQARRDGKKVKKVKKLHCLGDEEHDLDWEDE</sequence>
<keyword evidence="3" id="KW-1185">Reference proteome</keyword>
<feature type="compositionally biased region" description="Basic and acidic residues" evidence="1">
    <location>
        <begin position="56"/>
        <end position="88"/>
    </location>
</feature>
<dbReference type="EMBL" id="CAJVRC010000863">
    <property type="protein sequence ID" value="CAG8898354.1"/>
    <property type="molecule type" value="Genomic_DNA"/>
</dbReference>
<dbReference type="Proteomes" id="UP001154252">
    <property type="component" value="Unassembled WGS sequence"/>
</dbReference>
<feature type="compositionally biased region" description="Basic and acidic residues" evidence="1">
    <location>
        <begin position="100"/>
        <end position="140"/>
    </location>
</feature>
<proteinExistence type="predicted"/>
<comment type="caution">
    <text evidence="2">The sequence shown here is derived from an EMBL/GenBank/DDBJ whole genome shotgun (WGS) entry which is preliminary data.</text>
</comment>
<protein>
    <submittedName>
        <fullName evidence="2">Uncharacterized protein</fullName>
    </submittedName>
</protein>
<dbReference type="OrthoDB" id="3068835at2759"/>
<feature type="compositionally biased region" description="Polar residues" evidence="1">
    <location>
        <begin position="89"/>
        <end position="99"/>
    </location>
</feature>
<accession>A0A9W4P2R0</accession>
<gene>
    <name evidence="2" type="ORF">PEGY_LOCUS5123</name>
</gene>
<feature type="region of interest" description="Disordered" evidence="1">
    <location>
        <begin position="1"/>
        <end position="24"/>
    </location>
</feature>
<evidence type="ECO:0000313" key="3">
    <source>
        <dbReference type="Proteomes" id="UP001154252"/>
    </source>
</evidence>
<organism evidence="2 3">
    <name type="scientific">Penicillium egyptiacum</name>
    <dbReference type="NCBI Taxonomy" id="1303716"/>
    <lineage>
        <taxon>Eukaryota</taxon>
        <taxon>Fungi</taxon>
        <taxon>Dikarya</taxon>
        <taxon>Ascomycota</taxon>
        <taxon>Pezizomycotina</taxon>
        <taxon>Eurotiomycetes</taxon>
        <taxon>Eurotiomycetidae</taxon>
        <taxon>Eurotiales</taxon>
        <taxon>Aspergillaceae</taxon>
        <taxon>Penicillium</taxon>
    </lineage>
</organism>